<dbReference type="Gene3D" id="3.40.50.1240">
    <property type="entry name" value="Phosphoglycerate mutase-like"/>
    <property type="match status" value="1"/>
</dbReference>
<dbReference type="CDD" id="cd07067">
    <property type="entry name" value="HP_PGM_like"/>
    <property type="match status" value="1"/>
</dbReference>
<dbReference type="GO" id="GO:0016791">
    <property type="term" value="F:phosphatase activity"/>
    <property type="evidence" value="ECO:0007669"/>
    <property type="project" value="TreeGrafter"/>
</dbReference>
<dbReference type="PANTHER" id="PTHR48100">
    <property type="entry name" value="BROAD-SPECIFICITY PHOSPHATASE YOR283W-RELATED"/>
    <property type="match status" value="1"/>
</dbReference>
<sequence>MTGGTATPVTRRFLLVRHAQAEVNVLADDDLMEGYDTDADLTPLGREQARALAGHLAGDRASWPGPAGPGGYRLCTSPLRRAVRTAEALAGALGLTAVCDARLAEVRAPRRFPRPLAVREWDALLEERLRHPEREFAGVESWAAQRARAREFLRECLAGPPAAGFVLVSHAETIQALLMELLDLGDGMLRSARFKVSNTGVFIVDRTLDGTEEPCSSLVVANSKSHLARTA</sequence>
<reference evidence="1 2" key="1">
    <citation type="submission" date="2018-11" db="EMBL/GenBank/DDBJ databases">
        <title>Whole genome sequence of Streptomyces chrestomyceticus NBRC 13444(T).</title>
        <authorList>
            <person name="Komaki H."/>
            <person name="Tamura T."/>
        </authorList>
    </citation>
    <scope>NUCLEOTIDE SEQUENCE [LARGE SCALE GENOMIC DNA]</scope>
    <source>
        <strain evidence="1 2">NBRC 13444</strain>
    </source>
</reference>
<dbReference type="InterPro" id="IPR050275">
    <property type="entry name" value="PGM_Phosphatase"/>
</dbReference>
<organism evidence="1 2">
    <name type="scientific">Streptomyces chrestomyceticus JCM 4735</name>
    <dbReference type="NCBI Taxonomy" id="1306181"/>
    <lineage>
        <taxon>Bacteria</taxon>
        <taxon>Bacillati</taxon>
        <taxon>Actinomycetota</taxon>
        <taxon>Actinomycetes</taxon>
        <taxon>Kitasatosporales</taxon>
        <taxon>Streptomycetaceae</taxon>
        <taxon>Streptomyces</taxon>
    </lineage>
</organism>
<gene>
    <name evidence="1" type="ORF">OEIGOIKO_00472</name>
</gene>
<dbReference type="PANTHER" id="PTHR48100:SF1">
    <property type="entry name" value="HISTIDINE PHOSPHATASE FAMILY PROTEIN-RELATED"/>
    <property type="match status" value="1"/>
</dbReference>
<dbReference type="OrthoDB" id="9793115at2"/>
<dbReference type="AlphaFoldDB" id="A0A7U9PVX3"/>
<comment type="caution">
    <text evidence="1">The sequence shown here is derived from an EMBL/GenBank/DDBJ whole genome shotgun (WGS) entry which is preliminary data.</text>
</comment>
<dbReference type="SUPFAM" id="SSF53254">
    <property type="entry name" value="Phosphoglycerate mutase-like"/>
    <property type="match status" value="1"/>
</dbReference>
<accession>A0A7U9PVX3</accession>
<name>A0A7U9PVX3_9ACTN</name>
<dbReference type="GeneID" id="95619548"/>
<dbReference type="EMBL" id="BHZC01000001">
    <property type="protein sequence ID" value="GCD32755.1"/>
    <property type="molecule type" value="Genomic_DNA"/>
</dbReference>
<dbReference type="SMART" id="SM00855">
    <property type="entry name" value="PGAM"/>
    <property type="match status" value="1"/>
</dbReference>
<evidence type="ECO:0000313" key="1">
    <source>
        <dbReference type="EMBL" id="GCD32755.1"/>
    </source>
</evidence>
<protein>
    <submittedName>
        <fullName evidence="1">Bifunctional RNase H/acid phosphatase</fullName>
    </submittedName>
</protein>
<dbReference type="Pfam" id="PF00300">
    <property type="entry name" value="His_Phos_1"/>
    <property type="match status" value="1"/>
</dbReference>
<dbReference type="GO" id="GO:0005737">
    <property type="term" value="C:cytoplasm"/>
    <property type="evidence" value="ECO:0007669"/>
    <property type="project" value="TreeGrafter"/>
</dbReference>
<dbReference type="RefSeq" id="WP_125043352.1">
    <property type="nucleotide sequence ID" value="NZ_BHZC01000001.1"/>
</dbReference>
<dbReference type="InterPro" id="IPR029033">
    <property type="entry name" value="His_PPase_superfam"/>
</dbReference>
<dbReference type="InterPro" id="IPR013078">
    <property type="entry name" value="His_Pase_superF_clade-1"/>
</dbReference>
<evidence type="ECO:0000313" key="2">
    <source>
        <dbReference type="Proteomes" id="UP000287830"/>
    </source>
</evidence>
<dbReference type="Proteomes" id="UP000287830">
    <property type="component" value="Unassembled WGS sequence"/>
</dbReference>
<proteinExistence type="predicted"/>